<comment type="cofactor">
    <cofactor evidence="2">
        <name>pyridoxal 5'-phosphate</name>
        <dbReference type="ChEBI" id="CHEBI:597326"/>
    </cofactor>
</comment>
<evidence type="ECO:0000313" key="14">
    <source>
        <dbReference type="Proteomes" id="UP000032360"/>
    </source>
</evidence>
<gene>
    <name evidence="13" type="primary">malP</name>
    <name evidence="13" type="ORF">AXFE_12630</name>
</gene>
<dbReference type="PROSITE" id="PS00102">
    <property type="entry name" value="PHOSPHORYLASE"/>
    <property type="match status" value="1"/>
</dbReference>
<dbReference type="GO" id="GO:0008184">
    <property type="term" value="F:glycogen phosphorylase activity"/>
    <property type="evidence" value="ECO:0007669"/>
    <property type="project" value="InterPro"/>
</dbReference>
<comment type="function">
    <text evidence="10">Phosphorylase is an important allosteric enzyme in carbohydrate metabolism. Enzymes from different sources differ in their regulatory mechanisms and in their natural substrates. However, all known phosphorylases share catalytic and structural properties.</text>
</comment>
<keyword evidence="8 11" id="KW-0663">Pyridoxal phosphate</keyword>
<dbReference type="InterPro" id="IPR052182">
    <property type="entry name" value="Glycogen/Maltodextrin_Phosph"/>
</dbReference>
<dbReference type="NCBIfam" id="TIGR02094">
    <property type="entry name" value="more_P_ylases"/>
    <property type="match status" value="1"/>
</dbReference>
<keyword evidence="9" id="KW-0119">Carbohydrate metabolism</keyword>
<evidence type="ECO:0000256" key="4">
    <source>
        <dbReference type="ARBA" id="ARBA00012591"/>
    </source>
</evidence>
<evidence type="ECO:0000313" key="13">
    <source>
        <dbReference type="EMBL" id="KJF17878.1"/>
    </source>
</evidence>
<dbReference type="EMBL" id="JXYS01000028">
    <property type="protein sequence ID" value="KJF17878.1"/>
    <property type="molecule type" value="Genomic_DNA"/>
</dbReference>
<organism evidence="13 14">
    <name type="scientific">Acidithrix ferrooxidans</name>
    <dbReference type="NCBI Taxonomy" id="1280514"/>
    <lineage>
        <taxon>Bacteria</taxon>
        <taxon>Bacillati</taxon>
        <taxon>Actinomycetota</taxon>
        <taxon>Acidimicrobiia</taxon>
        <taxon>Acidimicrobiales</taxon>
        <taxon>Acidimicrobiaceae</taxon>
        <taxon>Acidithrix</taxon>
    </lineage>
</organism>
<keyword evidence="7 13" id="KW-0808">Transferase</keyword>
<feature type="domain" description="DUF3417" evidence="12">
    <location>
        <begin position="13"/>
        <end position="120"/>
    </location>
</feature>
<dbReference type="PANTHER" id="PTHR42655">
    <property type="entry name" value="GLYCOGEN PHOSPHORYLASE"/>
    <property type="match status" value="1"/>
</dbReference>
<keyword evidence="5" id="KW-0021">Allosteric enzyme</keyword>
<dbReference type="AlphaFoldDB" id="A0A0D8HIX3"/>
<comment type="catalytic activity">
    <reaction evidence="1">
        <text>[(1-&gt;4)-alpha-D-glucosyl](n) + phosphate = [(1-&gt;4)-alpha-D-glucosyl](n-1) + alpha-D-glucose 1-phosphate</text>
        <dbReference type="Rhea" id="RHEA:41732"/>
        <dbReference type="Rhea" id="RHEA-COMP:9584"/>
        <dbReference type="Rhea" id="RHEA-COMP:9586"/>
        <dbReference type="ChEBI" id="CHEBI:15444"/>
        <dbReference type="ChEBI" id="CHEBI:43474"/>
        <dbReference type="ChEBI" id="CHEBI:58601"/>
        <dbReference type="EC" id="2.4.1.1"/>
    </reaction>
</comment>
<evidence type="ECO:0000256" key="8">
    <source>
        <dbReference type="ARBA" id="ARBA00022898"/>
    </source>
</evidence>
<dbReference type="SUPFAM" id="SSF53756">
    <property type="entry name" value="UDP-Glycosyltransferase/glycogen phosphorylase"/>
    <property type="match status" value="1"/>
</dbReference>
<dbReference type="RefSeq" id="WP_052605018.1">
    <property type="nucleotide sequence ID" value="NZ_JXYS01000028.1"/>
</dbReference>
<dbReference type="InterPro" id="IPR011834">
    <property type="entry name" value="Agluc_phsphrylas"/>
</dbReference>
<evidence type="ECO:0000256" key="7">
    <source>
        <dbReference type="ARBA" id="ARBA00022679"/>
    </source>
</evidence>
<keyword evidence="6 13" id="KW-0328">Glycosyltransferase</keyword>
<dbReference type="InterPro" id="IPR024517">
    <property type="entry name" value="Glycogen_phosphorylase_DUF3417"/>
</dbReference>
<dbReference type="InterPro" id="IPR035090">
    <property type="entry name" value="Pyridoxal_P_attach_site"/>
</dbReference>
<evidence type="ECO:0000256" key="9">
    <source>
        <dbReference type="ARBA" id="ARBA00023277"/>
    </source>
</evidence>
<dbReference type="Pfam" id="PF11897">
    <property type="entry name" value="DUF3417"/>
    <property type="match status" value="1"/>
</dbReference>
<comment type="caution">
    <text evidence="13">The sequence shown here is derived from an EMBL/GenBank/DDBJ whole genome shotgun (WGS) entry which is preliminary data.</text>
</comment>
<dbReference type="EC" id="2.4.1.1" evidence="4"/>
<dbReference type="STRING" id="1280514.AXFE_12630"/>
<name>A0A0D8HIX3_9ACTN</name>
<protein>
    <recommendedName>
        <fullName evidence="4">glycogen phosphorylase</fullName>
        <ecNumber evidence="4">2.4.1.1</ecNumber>
    </recommendedName>
</protein>
<proteinExistence type="inferred from homology"/>
<evidence type="ECO:0000256" key="5">
    <source>
        <dbReference type="ARBA" id="ARBA00022533"/>
    </source>
</evidence>
<dbReference type="PIRSF" id="PIRSF000460">
    <property type="entry name" value="Pprylas_GlgP"/>
    <property type="match status" value="1"/>
</dbReference>
<dbReference type="InterPro" id="IPR000811">
    <property type="entry name" value="Glyco_trans_35"/>
</dbReference>
<evidence type="ECO:0000256" key="3">
    <source>
        <dbReference type="ARBA" id="ARBA00006047"/>
    </source>
</evidence>
<dbReference type="GO" id="GO:0005975">
    <property type="term" value="P:carbohydrate metabolic process"/>
    <property type="evidence" value="ECO:0007669"/>
    <property type="project" value="InterPro"/>
</dbReference>
<keyword evidence="14" id="KW-1185">Reference proteome</keyword>
<reference evidence="13 14" key="1">
    <citation type="submission" date="2015-01" db="EMBL/GenBank/DDBJ databases">
        <title>Draft genome of the acidophilic iron oxidizer Acidithrix ferrooxidans strain Py-F3.</title>
        <authorList>
            <person name="Poehlein A."/>
            <person name="Eisen S."/>
            <person name="Schloemann M."/>
            <person name="Johnson B.D."/>
            <person name="Daniel R."/>
            <person name="Muehling M."/>
        </authorList>
    </citation>
    <scope>NUCLEOTIDE SEQUENCE [LARGE SCALE GENOMIC DNA]</scope>
    <source>
        <strain evidence="13 14">Py-F3</strain>
    </source>
</reference>
<comment type="similarity">
    <text evidence="3">Belongs to the glycogen phosphorylase family.</text>
</comment>
<dbReference type="PATRIC" id="fig|1280514.3.peg.1646"/>
<dbReference type="GO" id="GO:0030170">
    <property type="term" value="F:pyridoxal phosphate binding"/>
    <property type="evidence" value="ECO:0007669"/>
    <property type="project" value="InterPro"/>
</dbReference>
<evidence type="ECO:0000256" key="10">
    <source>
        <dbReference type="ARBA" id="ARBA00025174"/>
    </source>
</evidence>
<evidence type="ECO:0000256" key="1">
    <source>
        <dbReference type="ARBA" id="ARBA00001275"/>
    </source>
</evidence>
<dbReference type="PANTHER" id="PTHR42655:SF1">
    <property type="entry name" value="GLYCOGEN PHOSPHORYLASE"/>
    <property type="match status" value="1"/>
</dbReference>
<accession>A0A0D8HIX3</accession>
<dbReference type="OrthoDB" id="9760804at2"/>
<evidence type="ECO:0000259" key="12">
    <source>
        <dbReference type="Pfam" id="PF11897"/>
    </source>
</evidence>
<dbReference type="Gene3D" id="3.40.50.2000">
    <property type="entry name" value="Glycogen Phosphorylase B"/>
    <property type="match status" value="3"/>
</dbReference>
<evidence type="ECO:0000256" key="6">
    <source>
        <dbReference type="ARBA" id="ARBA00022676"/>
    </source>
</evidence>
<evidence type="ECO:0000256" key="2">
    <source>
        <dbReference type="ARBA" id="ARBA00001933"/>
    </source>
</evidence>
<sequence>MKASHVFNVGSKLPELLLPLNEIVGNLRWSWHVPSAELFRWIDPELWESTKRNPAALLDRVPMARIAELASDPRFVEQLNKIAADLRRHRSSSGYFQIKYPHENLQVAYFSPEFGITEALPQYSGGLGVLAGDHLKSASSLGIPIVGVGLYYRDGYFSQSLRSDGWQHETYSHDPDTDRLVSSDPSHRFELPIGNDSLTVAIRIATVGRITLLLLDTDLEVNEVPLRNVSDRLYGGDRTHRLLQEILLGIGGVRALDALGVRADVFHMNEGHAGFLTLERIRKFRASGLNMQEAIEATRATTMFTTHTPVPAGIDRFDRGLIETYLGPYLKSMDLDLDEFLALGSAGRDFGSDEFNMAHMGLRLSGRANGVSRDHGFVSRELFSDLWPQLDVSQIPIEHVTNGVHARSWTLAKIDELLSKTLLDSWPEADVKEYDRFLEVNPLEIASAKRTAKMVLVDAIERRLKKSDYKVARDGQSTHSVSITPDTLVIGFARRFAPYKRATLLLRDKDRLLAMLRNSERPVAFVFAGKAHPADDPGKEMIASILSFARDNGVSDRFIFVPDYDISIARSLYQGVDVWLNTPRRPLEASGTSGMKAAMNGTLNCSILDGWWSECYDAKNGFAPTSAPDGLDNNEIDAYETASIFETLEEEVIPLYFNKNANGDRLAWYEMVRYSMASLVPYISGARMVKDYTDDFYVPLARRSERLFEDDFAGIKELTQWKAKIRAAFENVRIYSFDVVPGLPAEESNDDDGGSSDLRELHIEVSAEGLAAQDLRVEVLYGPVLPGSTEFARYETLEATFTGSYMTSHELSHGKDEQPTEVNLYRAAFDAKGGGTFGYLIQVFPSNPNLAKEFEMGLRIHS</sequence>
<feature type="modified residue" description="N6-(pyridoxal phosphate)lysine" evidence="11">
    <location>
        <position position="596"/>
    </location>
</feature>
<dbReference type="Proteomes" id="UP000032360">
    <property type="component" value="Unassembled WGS sequence"/>
</dbReference>
<evidence type="ECO:0000256" key="11">
    <source>
        <dbReference type="PIRSR" id="PIRSR000460-1"/>
    </source>
</evidence>
<dbReference type="Pfam" id="PF00343">
    <property type="entry name" value="Phosphorylase"/>
    <property type="match status" value="1"/>
</dbReference>